<accession>A0A2T3YTC4</accession>
<evidence type="ECO:0000313" key="3">
    <source>
        <dbReference type="Proteomes" id="UP000240493"/>
    </source>
</evidence>
<sequence length="158" mass="17674">MVGFVSSLQARPVQPEPHLLRSRNGPLIWHGLLFSRLSVPGLYDYWPANTRWHLSHLPPMQDKRTQGFVSWTASEEPARPSPSREARPVSFDLLRSVASWDSLPVLEGSQTSHPLQWPAGQQRHGSGGGAPFRKGLGSNLDGHPIRGGKHQMWFSRTE</sequence>
<reference evidence="2 3" key="1">
    <citation type="submission" date="2016-07" db="EMBL/GenBank/DDBJ databases">
        <title>Multiple horizontal gene transfer events from other fungi enriched the ability of initially mycotrophic Trichoderma (Ascomycota) to feed on dead plant biomass.</title>
        <authorList>
            <consortium name="DOE Joint Genome Institute"/>
            <person name="Aerts A."/>
            <person name="Atanasova L."/>
            <person name="Chenthamara K."/>
            <person name="Zhang J."/>
            <person name="Grujic M."/>
            <person name="Henrissat B."/>
            <person name="Kuo A."/>
            <person name="Salamov A."/>
            <person name="Lipzen A."/>
            <person name="Labutti K."/>
            <person name="Barry K."/>
            <person name="Miao Y."/>
            <person name="Rahimi M.J."/>
            <person name="Shen Q."/>
            <person name="Grigoriev I.V."/>
            <person name="Kubicek C.P."/>
            <person name="Druzhinina I.S."/>
        </authorList>
    </citation>
    <scope>NUCLEOTIDE SEQUENCE [LARGE SCALE GENOMIC DNA]</scope>
    <source>
        <strain evidence="2 3">CBS 433.97</strain>
    </source>
</reference>
<protein>
    <submittedName>
        <fullName evidence="2">Uncharacterized protein</fullName>
    </submittedName>
</protein>
<evidence type="ECO:0000313" key="2">
    <source>
        <dbReference type="EMBL" id="PTB35830.1"/>
    </source>
</evidence>
<gene>
    <name evidence="2" type="ORF">M441DRAFT_294676</name>
</gene>
<dbReference type="AlphaFoldDB" id="A0A2T3YTC4"/>
<evidence type="ECO:0000256" key="1">
    <source>
        <dbReference type="SAM" id="MobiDB-lite"/>
    </source>
</evidence>
<proteinExistence type="predicted"/>
<feature type="region of interest" description="Disordered" evidence="1">
    <location>
        <begin position="111"/>
        <end position="158"/>
    </location>
</feature>
<dbReference type="Proteomes" id="UP000240493">
    <property type="component" value="Unassembled WGS sequence"/>
</dbReference>
<keyword evidence="3" id="KW-1185">Reference proteome</keyword>
<organism evidence="2 3">
    <name type="scientific">Trichoderma asperellum (strain ATCC 204424 / CBS 433.97 / NBRC 101777)</name>
    <dbReference type="NCBI Taxonomy" id="1042311"/>
    <lineage>
        <taxon>Eukaryota</taxon>
        <taxon>Fungi</taxon>
        <taxon>Dikarya</taxon>
        <taxon>Ascomycota</taxon>
        <taxon>Pezizomycotina</taxon>
        <taxon>Sordariomycetes</taxon>
        <taxon>Hypocreomycetidae</taxon>
        <taxon>Hypocreales</taxon>
        <taxon>Hypocreaceae</taxon>
        <taxon>Trichoderma</taxon>
    </lineage>
</organism>
<name>A0A2T3YTC4_TRIA4</name>
<dbReference type="EMBL" id="KZ679273">
    <property type="protein sequence ID" value="PTB35830.1"/>
    <property type="molecule type" value="Genomic_DNA"/>
</dbReference>